<feature type="non-terminal residue" evidence="1">
    <location>
        <position position="69"/>
    </location>
</feature>
<proteinExistence type="predicted"/>
<dbReference type="EMBL" id="UINC01141841">
    <property type="protein sequence ID" value="SVD29823.1"/>
    <property type="molecule type" value="Genomic_DNA"/>
</dbReference>
<dbReference type="AlphaFoldDB" id="A0A382U6G0"/>
<organism evidence="1">
    <name type="scientific">marine metagenome</name>
    <dbReference type="NCBI Taxonomy" id="408172"/>
    <lineage>
        <taxon>unclassified sequences</taxon>
        <taxon>metagenomes</taxon>
        <taxon>ecological metagenomes</taxon>
    </lineage>
</organism>
<reference evidence="1" key="1">
    <citation type="submission" date="2018-05" db="EMBL/GenBank/DDBJ databases">
        <authorList>
            <person name="Lanie J.A."/>
            <person name="Ng W.-L."/>
            <person name="Kazmierczak K.M."/>
            <person name="Andrzejewski T.M."/>
            <person name="Davidsen T.M."/>
            <person name="Wayne K.J."/>
            <person name="Tettelin H."/>
            <person name="Glass J.I."/>
            <person name="Rusch D."/>
            <person name="Podicherti R."/>
            <person name="Tsui H.-C.T."/>
            <person name="Winkler M.E."/>
        </authorList>
    </citation>
    <scope>NUCLEOTIDE SEQUENCE</scope>
</reference>
<protein>
    <submittedName>
        <fullName evidence="1">Uncharacterized protein</fullName>
    </submittedName>
</protein>
<sequence>MIGTMSGDLTEFQRWATGNLVENRNRGIYGEWLVGQALGVIGDDEVRQEWDAVDLYFDGLTIEVKTSGV</sequence>
<evidence type="ECO:0000313" key="1">
    <source>
        <dbReference type="EMBL" id="SVD29823.1"/>
    </source>
</evidence>
<accession>A0A382U6G0</accession>
<gene>
    <name evidence="1" type="ORF">METZ01_LOCUS382677</name>
</gene>
<name>A0A382U6G0_9ZZZZ</name>